<comment type="subcellular location">
    <subcellularLocation>
        <location evidence="1">Cell membrane</location>
        <topology evidence="1">Single-pass type I membrane protein</topology>
    </subcellularLocation>
</comment>
<dbReference type="PANTHER" id="PTHR46884">
    <property type="entry name" value="COLLECTRIN"/>
    <property type="match status" value="1"/>
</dbReference>
<keyword evidence="4 10" id="KW-0812">Transmembrane</keyword>
<dbReference type="CTD" id="57393"/>
<dbReference type="GeneID" id="100694031"/>
<protein>
    <submittedName>
        <fullName evidence="12">Collectrin, amino acid transport regulator</fullName>
    </submittedName>
</protein>
<dbReference type="GeneTree" id="ENSGT00940000160862"/>
<reference evidence="12" key="2">
    <citation type="submission" date="2025-08" db="UniProtKB">
        <authorList>
            <consortium name="Ensembl"/>
        </authorList>
    </citation>
    <scope>IDENTIFICATION</scope>
</reference>
<evidence type="ECO:0000256" key="10">
    <source>
        <dbReference type="SAM" id="Phobius"/>
    </source>
</evidence>
<dbReference type="AlphaFoldDB" id="A0A669E011"/>
<accession>A0A669E011</accession>
<evidence type="ECO:0000256" key="9">
    <source>
        <dbReference type="SAM" id="MobiDB-lite"/>
    </source>
</evidence>
<evidence type="ECO:0000256" key="1">
    <source>
        <dbReference type="ARBA" id="ARBA00004251"/>
    </source>
</evidence>
<dbReference type="Ensembl" id="ENSONIT00000045004.1">
    <property type="protein sequence ID" value="ENSONIP00000066083.1"/>
    <property type="gene ID" value="ENSONIG00000003146.2"/>
</dbReference>
<evidence type="ECO:0000256" key="4">
    <source>
        <dbReference type="ARBA" id="ARBA00022692"/>
    </source>
</evidence>
<dbReference type="GO" id="GO:0070062">
    <property type="term" value="C:extracellular exosome"/>
    <property type="evidence" value="ECO:0007669"/>
    <property type="project" value="TreeGrafter"/>
</dbReference>
<evidence type="ECO:0000313" key="12">
    <source>
        <dbReference type="Ensembl" id="ENSONIP00000066083.1"/>
    </source>
</evidence>
<keyword evidence="8" id="KW-0325">Glycoprotein</keyword>
<keyword evidence="6 10" id="KW-1133">Transmembrane helix</keyword>
<reference evidence="12" key="3">
    <citation type="submission" date="2025-09" db="UniProtKB">
        <authorList>
            <consortium name="Ensembl"/>
        </authorList>
    </citation>
    <scope>IDENTIFICATION</scope>
</reference>
<evidence type="ECO:0000256" key="2">
    <source>
        <dbReference type="ARBA" id="ARBA00022475"/>
    </source>
</evidence>
<dbReference type="FunCoup" id="A0A669E011">
    <property type="interactions" value="885"/>
</dbReference>
<keyword evidence="5" id="KW-0732">Signal</keyword>
<sequence length="245" mass="27640">MIAYADFKIESLAYFSKKMPNHVRWVLQQIKSRIERLNALFRPVMHYNCSAHHEGTNMTEEASNISSDTAAYPWSKNEMFLFRAALAFAMRDYTNGEEFGVSDIHPCDETKRVSFWFVVTRPNTTDLVDKGTVEMAIKKSRNRINGAFLLTDQTLEFDGIYPTLAAPVSPDTPPWLIVFGVVMGAVSVGIIALLAYPLVQRKLKKNKDADDEDSDEETGVKTAEIGANDGIYNSTFSDDERFTQM</sequence>
<dbReference type="InterPro" id="IPR031588">
    <property type="entry name" value="Collectrin_dom"/>
</dbReference>
<dbReference type="GO" id="GO:0051957">
    <property type="term" value="P:positive regulation of amino acid transport"/>
    <property type="evidence" value="ECO:0007669"/>
    <property type="project" value="TreeGrafter"/>
</dbReference>
<dbReference type="OrthoDB" id="9899436at2759"/>
<evidence type="ECO:0000256" key="6">
    <source>
        <dbReference type="ARBA" id="ARBA00022989"/>
    </source>
</evidence>
<dbReference type="InterPro" id="IPR042944">
    <property type="entry name" value="Collectrin"/>
</dbReference>
<reference evidence="13" key="1">
    <citation type="submission" date="2012-01" db="EMBL/GenBank/DDBJ databases">
        <title>The Genome Sequence of Oreochromis niloticus (Nile Tilapia).</title>
        <authorList>
            <consortium name="Broad Institute Genome Assembly Team"/>
            <consortium name="Broad Institute Sequencing Platform"/>
            <person name="Di Palma F."/>
            <person name="Johnson J."/>
            <person name="Lander E.S."/>
            <person name="Lindblad-Toh K."/>
        </authorList>
    </citation>
    <scope>NUCLEOTIDE SEQUENCE [LARGE SCALE GENOMIC DNA]</scope>
</reference>
<keyword evidence="13" id="KW-1185">Reference proteome</keyword>
<keyword evidence="3" id="KW-0597">Phosphoprotein</keyword>
<feature type="region of interest" description="Disordered" evidence="9">
    <location>
        <begin position="205"/>
        <end position="245"/>
    </location>
</feature>
<dbReference type="PANTHER" id="PTHR46884:SF1">
    <property type="entry name" value="COLLECTRIN"/>
    <property type="match status" value="1"/>
</dbReference>
<evidence type="ECO:0000256" key="7">
    <source>
        <dbReference type="ARBA" id="ARBA00023136"/>
    </source>
</evidence>
<feature type="domain" description="Collectrin-like" evidence="11">
    <location>
        <begin position="54"/>
        <end position="245"/>
    </location>
</feature>
<evidence type="ECO:0000259" key="11">
    <source>
        <dbReference type="PROSITE" id="PS52010"/>
    </source>
</evidence>
<dbReference type="GO" id="GO:0005886">
    <property type="term" value="C:plasma membrane"/>
    <property type="evidence" value="ECO:0007669"/>
    <property type="project" value="UniProtKB-SubCell"/>
</dbReference>
<gene>
    <name evidence="12" type="primary">cltrn</name>
</gene>
<organism evidence="12 13">
    <name type="scientific">Oreochromis niloticus</name>
    <name type="common">Nile tilapia</name>
    <name type="synonym">Tilapia nilotica</name>
    <dbReference type="NCBI Taxonomy" id="8128"/>
    <lineage>
        <taxon>Eukaryota</taxon>
        <taxon>Metazoa</taxon>
        <taxon>Chordata</taxon>
        <taxon>Craniata</taxon>
        <taxon>Vertebrata</taxon>
        <taxon>Euteleostomi</taxon>
        <taxon>Actinopterygii</taxon>
        <taxon>Neopterygii</taxon>
        <taxon>Teleostei</taxon>
        <taxon>Neoteleostei</taxon>
        <taxon>Acanthomorphata</taxon>
        <taxon>Ovalentaria</taxon>
        <taxon>Cichlomorphae</taxon>
        <taxon>Cichliformes</taxon>
        <taxon>Cichlidae</taxon>
        <taxon>African cichlids</taxon>
        <taxon>Pseudocrenilabrinae</taxon>
        <taxon>Oreochromini</taxon>
        <taxon>Oreochromis</taxon>
    </lineage>
</organism>
<evidence type="ECO:0000256" key="3">
    <source>
        <dbReference type="ARBA" id="ARBA00022553"/>
    </source>
</evidence>
<keyword evidence="2" id="KW-1003">Cell membrane</keyword>
<proteinExistence type="predicted"/>
<dbReference type="PROSITE" id="PS52010">
    <property type="entry name" value="COLLECTRIN_LIKE"/>
    <property type="match status" value="1"/>
</dbReference>
<dbReference type="Proteomes" id="UP000005207">
    <property type="component" value="Linkage group LG23"/>
</dbReference>
<dbReference type="InParanoid" id="A0A669E011"/>
<dbReference type="Pfam" id="PF16959">
    <property type="entry name" value="Collectrin"/>
    <property type="match status" value="1"/>
</dbReference>
<dbReference type="RefSeq" id="XP_025758886.1">
    <property type="nucleotide sequence ID" value="XM_025903101.1"/>
</dbReference>
<evidence type="ECO:0000256" key="5">
    <source>
        <dbReference type="ARBA" id="ARBA00022729"/>
    </source>
</evidence>
<keyword evidence="7 10" id="KW-0472">Membrane</keyword>
<feature type="transmembrane region" description="Helical" evidence="10">
    <location>
        <begin position="175"/>
        <end position="199"/>
    </location>
</feature>
<name>A0A669E011_ORENI</name>
<evidence type="ECO:0000256" key="8">
    <source>
        <dbReference type="ARBA" id="ARBA00023180"/>
    </source>
</evidence>
<evidence type="ECO:0000313" key="13">
    <source>
        <dbReference type="Proteomes" id="UP000005207"/>
    </source>
</evidence>